<keyword evidence="14 15" id="KW-0472">Membrane</keyword>
<evidence type="ECO:0000259" key="19">
    <source>
        <dbReference type="PROSITE" id="PS51196"/>
    </source>
</evidence>
<evidence type="ECO:0000256" key="10">
    <source>
        <dbReference type="ARBA" id="ARBA00022840"/>
    </source>
</evidence>
<gene>
    <name evidence="15 20" type="primary">secA</name>
    <name evidence="20" type="ORF">GCM10007939_18370</name>
</gene>
<dbReference type="PRINTS" id="PR00906">
    <property type="entry name" value="SECA"/>
</dbReference>
<dbReference type="PANTHER" id="PTHR30612">
    <property type="entry name" value="SECA INNER MEMBRANE COMPONENT OF SEC PROTEIN SECRETION SYSTEM"/>
    <property type="match status" value="1"/>
</dbReference>
<dbReference type="EMBL" id="BSNN01000004">
    <property type="protein sequence ID" value="GLQ35554.1"/>
    <property type="molecule type" value="Genomic_DNA"/>
</dbReference>
<dbReference type="SUPFAM" id="SSF81767">
    <property type="entry name" value="Pre-protein crosslinking domain of SecA"/>
    <property type="match status" value="1"/>
</dbReference>
<evidence type="ECO:0000259" key="18">
    <source>
        <dbReference type="PROSITE" id="PS51192"/>
    </source>
</evidence>
<reference evidence="21" key="1">
    <citation type="journal article" date="2019" name="Int. J. Syst. Evol. Microbiol.">
        <title>The Global Catalogue of Microorganisms (GCM) 10K type strain sequencing project: providing services to taxonomists for standard genome sequencing and annotation.</title>
        <authorList>
            <consortium name="The Broad Institute Genomics Platform"/>
            <consortium name="The Broad Institute Genome Sequencing Center for Infectious Disease"/>
            <person name="Wu L."/>
            <person name="Ma J."/>
        </authorList>
    </citation>
    <scope>NUCLEOTIDE SEQUENCE [LARGE SCALE GENOMIC DNA]</scope>
    <source>
        <strain evidence="21">NBRC 110140</strain>
    </source>
</reference>
<keyword evidence="10 15" id="KW-0067">ATP-binding</keyword>
<dbReference type="CDD" id="cd18803">
    <property type="entry name" value="SF2_C_secA"/>
    <property type="match status" value="1"/>
</dbReference>
<evidence type="ECO:0000256" key="8">
    <source>
        <dbReference type="ARBA" id="ARBA00022741"/>
    </source>
</evidence>
<evidence type="ECO:0000256" key="4">
    <source>
        <dbReference type="ARBA" id="ARBA00022448"/>
    </source>
</evidence>
<evidence type="ECO:0000256" key="16">
    <source>
        <dbReference type="RuleBase" id="RU003874"/>
    </source>
</evidence>
<dbReference type="PROSITE" id="PS01312">
    <property type="entry name" value="SECA"/>
    <property type="match status" value="1"/>
</dbReference>
<organism evidence="20 21">
    <name type="scientific">Amylibacter marinus</name>
    <dbReference type="NCBI Taxonomy" id="1475483"/>
    <lineage>
        <taxon>Bacteria</taxon>
        <taxon>Pseudomonadati</taxon>
        <taxon>Pseudomonadota</taxon>
        <taxon>Alphaproteobacteria</taxon>
        <taxon>Rhodobacterales</taxon>
        <taxon>Paracoccaceae</taxon>
        <taxon>Amylibacter</taxon>
    </lineage>
</organism>
<name>A0ABQ5VWN4_9RHOB</name>
<evidence type="ECO:0000256" key="12">
    <source>
        <dbReference type="ARBA" id="ARBA00022967"/>
    </source>
</evidence>
<dbReference type="SUPFAM" id="SSF52540">
    <property type="entry name" value="P-loop containing nucleoside triphosphate hydrolases"/>
    <property type="match status" value="2"/>
</dbReference>
<feature type="binding site" evidence="15">
    <location>
        <begin position="107"/>
        <end position="111"/>
    </location>
    <ligand>
        <name>ATP</name>
        <dbReference type="ChEBI" id="CHEBI:30616"/>
    </ligand>
</feature>
<feature type="binding site" evidence="15">
    <location>
        <position position="541"/>
    </location>
    <ligand>
        <name>ATP</name>
        <dbReference type="ChEBI" id="CHEBI:30616"/>
    </ligand>
</feature>
<dbReference type="Pfam" id="PF02810">
    <property type="entry name" value="SEC-C"/>
    <property type="match status" value="1"/>
</dbReference>
<dbReference type="SMART" id="SM00958">
    <property type="entry name" value="SecA_PP_bind"/>
    <property type="match status" value="1"/>
</dbReference>
<dbReference type="Gene3D" id="1.10.3060.10">
    <property type="entry name" value="Helical scaffold and wing domains of SecA"/>
    <property type="match status" value="1"/>
</dbReference>
<feature type="region of interest" description="Disordered" evidence="17">
    <location>
        <begin position="908"/>
        <end position="928"/>
    </location>
</feature>
<feature type="domain" description="SecA family profile" evidence="19">
    <location>
        <begin position="5"/>
        <end position="654"/>
    </location>
</feature>
<dbReference type="Gene3D" id="3.90.1440.10">
    <property type="entry name" value="SecA, preprotein cross-linking domain"/>
    <property type="match status" value="1"/>
</dbReference>
<dbReference type="InterPro" id="IPR011130">
    <property type="entry name" value="SecA_preprotein_X-link_dom"/>
</dbReference>
<comment type="similarity">
    <text evidence="3 15 16">Belongs to the SecA family.</text>
</comment>
<keyword evidence="4 15" id="KW-0813">Transport</keyword>
<evidence type="ECO:0000256" key="5">
    <source>
        <dbReference type="ARBA" id="ARBA00022475"/>
    </source>
</evidence>
<dbReference type="SMART" id="SM00957">
    <property type="entry name" value="SecA_DEAD"/>
    <property type="match status" value="1"/>
</dbReference>
<feature type="compositionally biased region" description="Acidic residues" evidence="17">
    <location>
        <begin position="916"/>
        <end position="926"/>
    </location>
</feature>
<dbReference type="SUPFAM" id="SSF81886">
    <property type="entry name" value="Helical scaffold and wing domains of SecA"/>
    <property type="match status" value="1"/>
</dbReference>
<keyword evidence="6 15" id="KW-0963">Cytoplasm</keyword>
<keyword evidence="11 15" id="KW-0653">Protein transport</keyword>
<dbReference type="InterPro" id="IPR004027">
    <property type="entry name" value="SEC_C_motif"/>
</dbReference>
<accession>A0ABQ5VWN4</accession>
<feature type="domain" description="Helicase ATP-binding" evidence="18">
    <location>
        <begin position="91"/>
        <end position="249"/>
    </location>
</feature>
<dbReference type="Gene3D" id="3.40.50.300">
    <property type="entry name" value="P-loop containing nucleotide triphosphate hydrolases"/>
    <property type="match status" value="2"/>
</dbReference>
<comment type="catalytic activity">
    <reaction evidence="15">
        <text>ATP + H2O + cellular proteinSide 1 = ADP + phosphate + cellular proteinSide 2.</text>
        <dbReference type="EC" id="7.4.2.8"/>
    </reaction>
</comment>
<comment type="function">
    <text evidence="15">Part of the Sec protein translocase complex. Interacts with the SecYEG preprotein conducting channel. Has a central role in coupling the hydrolysis of ATP to the transfer of proteins into and across the cell membrane, serving both as a receptor for the preprotein-SecB complex and as an ATP-driven molecular motor driving the stepwise translocation of polypeptide chains across the membrane.</text>
</comment>
<evidence type="ECO:0000313" key="20">
    <source>
        <dbReference type="EMBL" id="GLQ35554.1"/>
    </source>
</evidence>
<keyword evidence="9" id="KW-0862">Zinc</keyword>
<dbReference type="InterPro" id="IPR020937">
    <property type="entry name" value="SecA_CS"/>
</dbReference>
<comment type="subunit">
    <text evidence="15">Monomer and homodimer. Part of the essential Sec protein translocation apparatus which comprises SecA, SecYEG and auxiliary proteins SecDF-YajC and YidC.</text>
</comment>
<comment type="subcellular location">
    <subcellularLocation>
        <location evidence="15">Cell membrane</location>
        <topology evidence="15">Peripheral membrane protein</topology>
        <orientation evidence="15">Cytoplasmic side</orientation>
    </subcellularLocation>
    <subcellularLocation>
        <location evidence="15">Cytoplasm</location>
    </subcellularLocation>
    <subcellularLocation>
        <location evidence="2">Membrane</location>
        <topology evidence="2">Peripheral membrane protein</topology>
    </subcellularLocation>
    <text evidence="15">Distribution is 50-50.</text>
</comment>
<dbReference type="RefSeq" id="WP_284378132.1">
    <property type="nucleotide sequence ID" value="NZ_BSNN01000004.1"/>
</dbReference>
<protein>
    <recommendedName>
        <fullName evidence="15 16">Protein translocase subunit SecA</fullName>
        <ecNumber evidence="15">7.4.2.8</ecNumber>
    </recommendedName>
</protein>
<keyword evidence="12 15" id="KW-1278">Translocase</keyword>
<dbReference type="InterPro" id="IPR027417">
    <property type="entry name" value="P-loop_NTPase"/>
</dbReference>
<keyword evidence="7" id="KW-0479">Metal-binding</keyword>
<dbReference type="InterPro" id="IPR000185">
    <property type="entry name" value="SecA"/>
</dbReference>
<dbReference type="InterPro" id="IPR036266">
    <property type="entry name" value="SecA_Wing/Scaffold_sf"/>
</dbReference>
<evidence type="ECO:0000256" key="9">
    <source>
        <dbReference type="ARBA" id="ARBA00022833"/>
    </source>
</evidence>
<dbReference type="InterPro" id="IPR011115">
    <property type="entry name" value="SecA_DEAD"/>
</dbReference>
<keyword evidence="5 15" id="KW-1003">Cell membrane</keyword>
<evidence type="ECO:0000256" key="17">
    <source>
        <dbReference type="SAM" id="MobiDB-lite"/>
    </source>
</evidence>
<comment type="cofactor">
    <cofactor evidence="1">
        <name>Zn(2+)</name>
        <dbReference type="ChEBI" id="CHEBI:29105"/>
    </cofactor>
</comment>
<dbReference type="Pfam" id="PF07517">
    <property type="entry name" value="SecA_DEAD"/>
    <property type="match status" value="1"/>
</dbReference>
<dbReference type="Pfam" id="PF07516">
    <property type="entry name" value="SecA_SW"/>
    <property type="match status" value="1"/>
</dbReference>
<dbReference type="InterPro" id="IPR014001">
    <property type="entry name" value="Helicase_ATP-bd"/>
</dbReference>
<dbReference type="HAMAP" id="MF_01382">
    <property type="entry name" value="SecA"/>
    <property type="match status" value="1"/>
</dbReference>
<dbReference type="Pfam" id="PF01043">
    <property type="entry name" value="SecA_PP_bind"/>
    <property type="match status" value="1"/>
</dbReference>
<dbReference type="InterPro" id="IPR036670">
    <property type="entry name" value="SecA_X-link_sf"/>
</dbReference>
<evidence type="ECO:0000256" key="2">
    <source>
        <dbReference type="ARBA" id="ARBA00004170"/>
    </source>
</evidence>
<evidence type="ECO:0000256" key="6">
    <source>
        <dbReference type="ARBA" id="ARBA00022490"/>
    </source>
</evidence>
<evidence type="ECO:0000256" key="11">
    <source>
        <dbReference type="ARBA" id="ARBA00022927"/>
    </source>
</evidence>
<keyword evidence="21" id="KW-1185">Reference proteome</keyword>
<dbReference type="Proteomes" id="UP001156694">
    <property type="component" value="Unassembled WGS sequence"/>
</dbReference>
<dbReference type="PROSITE" id="PS51196">
    <property type="entry name" value="SECA_MOTOR_DEAD"/>
    <property type="match status" value="1"/>
</dbReference>
<feature type="binding site" evidence="15">
    <location>
        <position position="89"/>
    </location>
    <ligand>
        <name>ATP</name>
        <dbReference type="ChEBI" id="CHEBI:30616"/>
    </ligand>
</feature>
<dbReference type="CDD" id="cd17928">
    <property type="entry name" value="DEXDc_SecA"/>
    <property type="match status" value="1"/>
</dbReference>
<dbReference type="NCBIfam" id="TIGR00963">
    <property type="entry name" value="secA"/>
    <property type="match status" value="1"/>
</dbReference>
<keyword evidence="8 15" id="KW-0547">Nucleotide-binding</keyword>
<evidence type="ECO:0000256" key="14">
    <source>
        <dbReference type="ARBA" id="ARBA00023136"/>
    </source>
</evidence>
<evidence type="ECO:0000256" key="3">
    <source>
        <dbReference type="ARBA" id="ARBA00007650"/>
    </source>
</evidence>
<keyword evidence="13 15" id="KW-0811">Translocation</keyword>
<dbReference type="InterPro" id="IPR044722">
    <property type="entry name" value="SecA_SF2_C"/>
</dbReference>
<dbReference type="PANTHER" id="PTHR30612:SF0">
    <property type="entry name" value="CHLOROPLAST PROTEIN-TRANSPORTING ATPASE"/>
    <property type="match status" value="1"/>
</dbReference>
<evidence type="ECO:0000313" key="21">
    <source>
        <dbReference type="Proteomes" id="UP001156694"/>
    </source>
</evidence>
<comment type="caution">
    <text evidence="20">The sequence shown here is derived from an EMBL/GenBank/DDBJ whole genome shotgun (WGS) entry which is preliminary data.</text>
</comment>
<dbReference type="Pfam" id="PF21090">
    <property type="entry name" value="P-loop_SecA"/>
    <property type="match status" value="1"/>
</dbReference>
<evidence type="ECO:0000256" key="15">
    <source>
        <dbReference type="HAMAP-Rule" id="MF_01382"/>
    </source>
</evidence>
<sequence>MLGLGTVARKVFGTPNDRKIKATRPLVEKINALEPDFEKLSDADIQAKTEEFKTRLSNGETLDDLLPEAFANAREGAKRALGLRAYDVQLMGGIFLHQGNISEMKTGEGKTLVGVFPVYLNALTGRGVHVVTVNDYLASRDAGWMGQVYEFLGLSTGIVVPNMEEEAKIAAYQADVTYATNNELGFDYLRDNMKSELSQMAQRDHYFAIVDEVDSILIDEARTPLIISGPAEDRTDLYNAVDALIPELGEEHYAMDEKARSTTLTDEGNEFVEKRFLEMELMPEGQTLYDPESTTLVHHINQGLRAHTLFKRDKDYIVKDDQVVLIDEFTGRMMEGRRLSEGLHQAIEAKEGVSIQPENVTLASVTFQNYFRLYDKLAGMTGTALTEAEEFSEIYGLGVVEVPTNRGIAREDDHDAIYRTAREKFTAIVEEIAKAHSKGQPILVGTTSIEKSEYLSQLLNDKPLLAKIAAGLRTRAEGMKKEENKIKFNEHAADVEKLAKTGIKHNVLNARFHEQEAEIIADAGRPGAVTIATNMAGRGTDIQLGGNVDMRVAQELEKLGDDADAAKVRAEITAQIATAKQAALDAGGLFVLATERHESRRIDNQLRGRSGRQGDPGRSAFFLSLEDDLMRIFGSQKLDAVLSKLGMDEGEAIIHPWVNKSLERAQAKVEGHNFDIRKQLLKYDDVMNDQRKAIFEQRLEIMKAEDLSSIVKDMRDEVIEELIEEHIPAKSYADQWNIEGLDTQLEENLGFKTEIVKWAAEEGIDEEDLIERVAKSADDTAAKQIEAVGAERMRILEKQLLLDTIDKKWREHLITLEHLRSVVGFRGYAQRDPLNEYKTESFELFESMLESLRNDVTKTLAQVGPASREQQVAVIQAQIQAAIDQGVPMDEIQEQMKQAYGIDLQLAPNPQAEPEPVPEVDPEDESTWPPLARNDMCLCGSGKKYKHCHGKL</sequence>
<proteinExistence type="inferred from homology"/>
<dbReference type="InterPro" id="IPR014018">
    <property type="entry name" value="SecA_motor_DEAD"/>
</dbReference>
<evidence type="ECO:0000256" key="7">
    <source>
        <dbReference type="ARBA" id="ARBA00022723"/>
    </source>
</evidence>
<dbReference type="EC" id="7.4.2.8" evidence="15"/>
<dbReference type="InterPro" id="IPR011116">
    <property type="entry name" value="SecA_Wing/Scaffold"/>
</dbReference>
<evidence type="ECO:0000256" key="13">
    <source>
        <dbReference type="ARBA" id="ARBA00023010"/>
    </source>
</evidence>
<dbReference type="PROSITE" id="PS51192">
    <property type="entry name" value="HELICASE_ATP_BIND_1"/>
    <property type="match status" value="1"/>
</dbReference>
<evidence type="ECO:0000256" key="1">
    <source>
        <dbReference type="ARBA" id="ARBA00001947"/>
    </source>
</evidence>